<reference evidence="1 2" key="1">
    <citation type="submission" date="2022-10" db="EMBL/GenBank/DDBJ databases">
        <title>Comparative genomic analysis of Cohnella hashimotonis sp. nov., isolated from the International Space Station.</title>
        <authorList>
            <person name="Simpson A."/>
            <person name="Venkateswaran K."/>
        </authorList>
    </citation>
    <scope>NUCLEOTIDE SEQUENCE [LARGE SCALE GENOMIC DNA]</scope>
    <source>
        <strain evidence="1 2">DSM 18997</strain>
    </source>
</reference>
<name>A0A9X4QLD1_9BACL</name>
<sequence>MVALEDEEEGAGEADCEAVWEDDCEAVTSDAEATADPLGDALPLAFLPHALANTMNSMTTGNIQFRFVCNSRTSTTYMIMIIVINIKRTCVRRQSLFLNEFTIFCESSEFGPYFAGCPLCRDLAGCRALHTFVSLLPVVISPPHQKKRDEAEGIRFNPYLKCRIALRPHLDRRNGGPGSFPVFLFVQCG</sequence>
<comment type="caution">
    <text evidence="1">The sequence shown here is derived from an EMBL/GenBank/DDBJ whole genome shotgun (WGS) entry which is preliminary data.</text>
</comment>
<dbReference type="AlphaFoldDB" id="A0A9X4QLD1"/>
<organism evidence="1 2">
    <name type="scientific">Cohnella ginsengisoli</name>
    <dbReference type="NCBI Taxonomy" id="425004"/>
    <lineage>
        <taxon>Bacteria</taxon>
        <taxon>Bacillati</taxon>
        <taxon>Bacillota</taxon>
        <taxon>Bacilli</taxon>
        <taxon>Bacillales</taxon>
        <taxon>Paenibacillaceae</taxon>
        <taxon>Cohnella</taxon>
    </lineage>
</organism>
<proteinExistence type="predicted"/>
<keyword evidence="2" id="KW-1185">Reference proteome</keyword>
<dbReference type="RefSeq" id="WP_277564452.1">
    <property type="nucleotide sequence ID" value="NZ_JAPDHZ010000002.1"/>
</dbReference>
<dbReference type="EMBL" id="JAPDHZ010000002">
    <property type="protein sequence ID" value="MDG0790639.1"/>
    <property type="molecule type" value="Genomic_DNA"/>
</dbReference>
<protein>
    <submittedName>
        <fullName evidence="1">Uncharacterized protein</fullName>
    </submittedName>
</protein>
<evidence type="ECO:0000313" key="2">
    <source>
        <dbReference type="Proteomes" id="UP001153387"/>
    </source>
</evidence>
<dbReference type="Proteomes" id="UP001153387">
    <property type="component" value="Unassembled WGS sequence"/>
</dbReference>
<gene>
    <name evidence="1" type="ORF">OMP38_07055</name>
</gene>
<accession>A0A9X4QLD1</accession>
<evidence type="ECO:0000313" key="1">
    <source>
        <dbReference type="EMBL" id="MDG0790639.1"/>
    </source>
</evidence>